<dbReference type="Proteomes" id="UP001401887">
    <property type="component" value="Unassembled WGS sequence"/>
</dbReference>
<sequence>MLVCWEHHNIPPMVAALAEALGVSEIPAAGKQWPDDDYSSALIFLRAGDGVELRQVSQGVLDGD</sequence>
<gene>
    <name evidence="1" type="ORF">Dcar01_02630</name>
</gene>
<dbReference type="EMBL" id="BAABRP010000011">
    <property type="protein sequence ID" value="GAA5513881.1"/>
    <property type="molecule type" value="Genomic_DNA"/>
</dbReference>
<comment type="caution">
    <text evidence="1">The sequence shown here is derived from an EMBL/GenBank/DDBJ whole genome shotgun (WGS) entry which is preliminary data.</text>
</comment>
<accession>A0ABP9W9R7</accession>
<organism evidence="1 2">
    <name type="scientific">Deinococcus carri</name>
    <dbReference type="NCBI Taxonomy" id="1211323"/>
    <lineage>
        <taxon>Bacteria</taxon>
        <taxon>Thermotogati</taxon>
        <taxon>Deinococcota</taxon>
        <taxon>Deinococci</taxon>
        <taxon>Deinococcales</taxon>
        <taxon>Deinococcaceae</taxon>
        <taxon>Deinococcus</taxon>
    </lineage>
</organism>
<evidence type="ECO:0000313" key="2">
    <source>
        <dbReference type="Proteomes" id="UP001401887"/>
    </source>
</evidence>
<name>A0ABP9W9R7_9DEIO</name>
<evidence type="ECO:0000313" key="1">
    <source>
        <dbReference type="EMBL" id="GAA5513881.1"/>
    </source>
</evidence>
<protein>
    <submittedName>
        <fullName evidence="1">Uncharacterized protein</fullName>
    </submittedName>
</protein>
<keyword evidence="2" id="KW-1185">Reference proteome</keyword>
<proteinExistence type="predicted"/>
<reference evidence="1 2" key="1">
    <citation type="submission" date="2024-02" db="EMBL/GenBank/DDBJ databases">
        <title>Deinococcus carri NBRC 110142.</title>
        <authorList>
            <person name="Ichikawa N."/>
            <person name="Katano-Makiyama Y."/>
            <person name="Hidaka K."/>
        </authorList>
    </citation>
    <scope>NUCLEOTIDE SEQUENCE [LARGE SCALE GENOMIC DNA]</scope>
    <source>
        <strain evidence="1 2">NBRC 110142</strain>
    </source>
</reference>